<feature type="domain" description="Fibronectin type-III" evidence="6">
    <location>
        <begin position="1085"/>
        <end position="1180"/>
    </location>
</feature>
<keyword evidence="2" id="KW-0378">Hydrolase</keyword>
<dbReference type="InterPro" id="IPR013783">
    <property type="entry name" value="Ig-like_fold"/>
</dbReference>
<dbReference type="Gene3D" id="2.60.40.650">
    <property type="match status" value="1"/>
</dbReference>
<gene>
    <name evidence="7" type="ORF">ABEG17_05030</name>
</gene>
<feature type="domain" description="Fibronectin type-III" evidence="6">
    <location>
        <begin position="820"/>
        <end position="915"/>
    </location>
</feature>
<keyword evidence="1" id="KW-0677">Repeat</keyword>
<evidence type="ECO:0000313" key="7">
    <source>
        <dbReference type="EMBL" id="XBO44709.1"/>
    </source>
</evidence>
<dbReference type="InterPro" id="IPR050964">
    <property type="entry name" value="Striated_Muscle_Regulatory"/>
</dbReference>
<dbReference type="GO" id="GO:0016798">
    <property type="term" value="F:hydrolase activity, acting on glycosyl bonds"/>
    <property type="evidence" value="ECO:0007669"/>
    <property type="project" value="UniProtKB-KW"/>
</dbReference>
<protein>
    <submittedName>
        <fullName evidence="7">DUF4082 domain-containing protein</fullName>
    </submittedName>
</protein>
<dbReference type="PANTHER" id="PTHR13817">
    <property type="entry name" value="TITIN"/>
    <property type="match status" value="1"/>
</dbReference>
<dbReference type="InterPro" id="IPR046540">
    <property type="entry name" value="DMFA2_C"/>
</dbReference>
<dbReference type="SUPFAM" id="SSF49265">
    <property type="entry name" value="Fibronectin type III"/>
    <property type="match status" value="3"/>
</dbReference>
<keyword evidence="2" id="KW-0326">Glycosidase</keyword>
<dbReference type="Pfam" id="PF20254">
    <property type="entry name" value="DMFA2_C"/>
    <property type="match status" value="1"/>
</dbReference>
<dbReference type="InterPro" id="IPR025141">
    <property type="entry name" value="DUF4082"/>
</dbReference>
<dbReference type="PRINTS" id="PR00014">
    <property type="entry name" value="FNTYPEIII"/>
</dbReference>
<feature type="compositionally biased region" description="Low complexity" evidence="4">
    <location>
        <begin position="1170"/>
        <end position="1193"/>
    </location>
</feature>
<dbReference type="InterPro" id="IPR003961">
    <property type="entry name" value="FN3_dom"/>
</dbReference>
<feature type="domain" description="Fibronectin type-III" evidence="6">
    <location>
        <begin position="1281"/>
        <end position="1376"/>
    </location>
</feature>
<dbReference type="RefSeq" id="WP_406832193.1">
    <property type="nucleotide sequence ID" value="NZ_CP157483.1"/>
</dbReference>
<dbReference type="CDD" id="cd00063">
    <property type="entry name" value="FN3"/>
    <property type="match status" value="6"/>
</dbReference>
<dbReference type="SMART" id="SM00060">
    <property type="entry name" value="FN3"/>
    <property type="match status" value="6"/>
</dbReference>
<evidence type="ECO:0000256" key="2">
    <source>
        <dbReference type="ARBA" id="ARBA00023295"/>
    </source>
</evidence>
<dbReference type="Pfam" id="PF13313">
    <property type="entry name" value="DUF4082"/>
    <property type="match status" value="5"/>
</dbReference>
<dbReference type="Gene3D" id="2.60.40.10">
    <property type="entry name" value="Immunoglobulins"/>
    <property type="match status" value="6"/>
</dbReference>
<dbReference type="Pfam" id="PF00041">
    <property type="entry name" value="fn3"/>
    <property type="match status" value="6"/>
</dbReference>
<proteinExistence type="predicted"/>
<name>A0AAU7JXV2_9MICO</name>
<dbReference type="Pfam" id="PF17957">
    <property type="entry name" value="Big_7"/>
    <property type="match status" value="1"/>
</dbReference>
<evidence type="ECO:0000256" key="5">
    <source>
        <dbReference type="SAM" id="SignalP"/>
    </source>
</evidence>
<sequence>MTRHRFRVAAALLALFVLSLVLSVQVAQAPSAAAADPCAAPVVNPIACENTKAGTPASDWDISGAGSSTIQGFATTISVNPGDTVRFKINTPSRAYHFDILRLGYYSGNGARKLAANLKPSAVLPQTQPSCLAPQDSTGLVDCGNWAVSASWTVPTTAVSGIYIAHLVREDATGGSHITFIVRDDSSHSGILFQTSDETWQAYNTYGGNSLYTCSGSCPAGSPAAYKGAAKVSYNRPFHTAEDDSGGRSWVRYAEYPMIRFLEANGYDLSYTTGMDVGTSAGGSLLNNHKVFLSVGHDEYWSGTQRANVEAARDRGLNLAFFSGNEVFWKTRTEASVDGTNTPNRTLVAYKDTHYDGQADPVAWTGTWQDPRYSPPGDGGKPQNALTGQLFQVNSGTTDIRVPAQYSKLRFWRNTGVAGLSTGQTLTLGSGLGTLGYEWDVDPDNGFRPAGAFRMSSTTSTSAEIFTDYGSTTQAGGTATHNLTLYRAPSGALVFGAGTVQWSFGLDPGSTPDRTMQQATVNLFADMGVQPYALLAGLTTATASTDLTAPTSAITSPAGGGTVGDGGKVTISGTATDSGGGVVAGVEVSTDNGKTWHPASGTTSWTYSWVAHGNPSTTIRSRAVDDSGNLETAGAGATLNVSCNCSVWGTGATPTLADSGSASAVEVGVKFRSDVSGVVNGLRFFKSAKNTGTHVGTLWTASGTKIASATFTNESAAGWQQVSFTTPVAINANTTYVASYFAPVGHTAQDDDYMYNAPAPDPYASGIMDSPPLHALRNVNGTSNGVYRTSATSAFPSTSVSARNYWVDVMFNPNGGPATVPGAPSAVSATAGDASAQVTWTVPPDGGNAIASYTVTPYIGTTAQTPTTVGGTISDPVVTVNGLTNGTTYTFKVSATNSVGTGPASAASNAVTPSKTSCTACTIWSPTAVPNTPDQGDPNAIEIGTKFKADVNGQIKGIRFYKAGTSTGTHVASLWTAAGAKLASATVTGESASGWQQVAFAAPVTITAGAVYVASYFAPGGHYAADSGYFAASGVDNGLLHALRDGVSGGNGVYRYSSTSAFPTSTFNSENYWVDVVFSTAAATAPAAPTGVTATAADKAASVSWTAPSDGGSEITDYTVTPYVGTVAQTPVTVTGNPPVTTASVTGLTNGTAYTFTVTATNAVGTGPQSAPSNAVTPAAPTVPGAPSAVTAAAGGSSASVSWTAPTNGGSAITGYTVTPYVGAVAQAAVTVSGAPPATTTTVTGLTNGTSYTFTVAATNAVGTGPQSPASNAVTPSGTAAPDAPTNVAATAGDASASVSWAVPSNGGSAITGYTVTPYVGAVAQAAVTVTGNPPVTTATVSGLTNGTSYTFTVAATNAAGTGAQSVASNVVTPAAASCTGCTIWSSSATPATASAADSSSLELGVKFKADVDGWVTGVRFYKGTANTGTHMGSLWSLTGTKLASATFTSESASGWQQVNFASPVAVTAGTVYVASYFAPNGHYAADGGYFSASGVDNAPLHALRDGVSGGNAVYTYGSVSSFPSSTYGSTNYWVDVVFSTGAATVPGAPSAVTATAGDASASVSWAVPSNGGSAITGYTVTPYVGAVAQAAVTVTGNPPVTTATVSGLTNGTSYTFTVAATNAAGTGAQSVASNVVTPAAASCTGCTIWSSSATPATASAADSSSLELGVKFKADVDGWVTGVRFYKGTANTGTHMGSLWSLTGTKLASATFTSESASGWQQVNFASPVAVTAGTVYVASYFAPNGHYAADGGYFSASGVDNAPLHALRDGVSGGNAVYTYGSVSSFPSSTYGSTNYWVDVVFSTGAATVPGAPSAVTATAGDASASVSWAVPSNGGSAITGYTVTPYVGAVAQAAVTVTGNPPVTTATVSGLTNGTSYTFTVAATNAAGTGAQSVASNVVTPAAASCTGCTIWSSSATPATASAADSSSLELGVKFKADVDGWVTGVRFYKGTANTGTHMGSLWSLTGTKLASATFTSESASGWQQVNFASPVAVTAGTVYVASYFAPNGHYAADGGYFSASGVDNAPLHALRDGVSGGNAVYTYGSVSSFPSSTYGSTNYWVDVVFSTK</sequence>
<dbReference type="SUPFAM" id="SSF81296">
    <property type="entry name" value="E set domains"/>
    <property type="match status" value="1"/>
</dbReference>
<organism evidence="7">
    <name type="scientific">Pedococcus sp. KACC 23699</name>
    <dbReference type="NCBI Taxonomy" id="3149228"/>
    <lineage>
        <taxon>Bacteria</taxon>
        <taxon>Bacillati</taxon>
        <taxon>Actinomycetota</taxon>
        <taxon>Actinomycetes</taxon>
        <taxon>Micrococcales</taxon>
        <taxon>Intrasporangiaceae</taxon>
        <taxon>Pedococcus</taxon>
    </lineage>
</organism>
<feature type="domain" description="Fibronectin type-III" evidence="6">
    <location>
        <begin position="1183"/>
        <end position="1278"/>
    </location>
</feature>
<evidence type="ECO:0000256" key="4">
    <source>
        <dbReference type="SAM" id="MobiDB-lite"/>
    </source>
</evidence>
<feature type="domain" description="Fibronectin type-III" evidence="6">
    <location>
        <begin position="1811"/>
        <end position="1906"/>
    </location>
</feature>
<feature type="domain" description="Fibronectin type-III" evidence="6">
    <location>
        <begin position="1546"/>
        <end position="1641"/>
    </location>
</feature>
<evidence type="ECO:0000259" key="6">
    <source>
        <dbReference type="PROSITE" id="PS50853"/>
    </source>
</evidence>
<evidence type="ECO:0000256" key="1">
    <source>
        <dbReference type="ARBA" id="ARBA00022737"/>
    </source>
</evidence>
<reference evidence="7" key="1">
    <citation type="submission" date="2024-05" db="EMBL/GenBank/DDBJ databases">
        <authorList>
            <person name="Kim S."/>
            <person name="Heo J."/>
            <person name="Choi H."/>
            <person name="Choi Y."/>
            <person name="Kwon S.-W."/>
            <person name="Kim Y."/>
        </authorList>
    </citation>
    <scope>NUCLEOTIDE SEQUENCE</scope>
    <source>
        <strain evidence="7">KACC 23699</strain>
    </source>
</reference>
<dbReference type="InterPro" id="IPR036116">
    <property type="entry name" value="FN3_sf"/>
</dbReference>
<feature type="region of interest" description="Disordered" evidence="4">
    <location>
        <begin position="1168"/>
        <end position="1193"/>
    </location>
</feature>
<dbReference type="GO" id="GO:0000272">
    <property type="term" value="P:polysaccharide catabolic process"/>
    <property type="evidence" value="ECO:0007669"/>
    <property type="project" value="UniProtKB-KW"/>
</dbReference>
<feature type="signal peptide" evidence="5">
    <location>
        <begin position="1"/>
        <end position="29"/>
    </location>
</feature>
<dbReference type="PROSITE" id="PS50853">
    <property type="entry name" value="FN3"/>
    <property type="match status" value="6"/>
</dbReference>
<keyword evidence="3" id="KW-0624">Polysaccharide degradation</keyword>
<keyword evidence="3" id="KW-0119">Carbohydrate metabolism</keyword>
<dbReference type="EMBL" id="CP157483">
    <property type="protein sequence ID" value="XBO44709.1"/>
    <property type="molecule type" value="Genomic_DNA"/>
</dbReference>
<keyword evidence="5" id="KW-0732">Signal</keyword>
<accession>A0AAU7JXV2</accession>
<dbReference type="InterPro" id="IPR014756">
    <property type="entry name" value="Ig_E-set"/>
</dbReference>
<dbReference type="PANTHER" id="PTHR13817:SF73">
    <property type="entry name" value="FIBRONECTIN TYPE-III DOMAIN-CONTAINING PROTEIN"/>
    <property type="match status" value="1"/>
</dbReference>
<feature type="chain" id="PRO_5043986203" evidence="5">
    <location>
        <begin position="30"/>
        <end position="2072"/>
    </location>
</feature>
<evidence type="ECO:0000256" key="3">
    <source>
        <dbReference type="ARBA" id="ARBA00023326"/>
    </source>
</evidence>